<gene>
    <name evidence="2" type="ORF">PGO_003250</name>
</gene>
<protein>
    <submittedName>
        <fullName evidence="2">Variable surface protein</fullName>
    </submittedName>
</protein>
<dbReference type="GeneID" id="39745298"/>
<dbReference type="RefSeq" id="XP_028547079.1">
    <property type="nucleotide sequence ID" value="XM_028691278.1"/>
</dbReference>
<dbReference type="Proteomes" id="UP000195521">
    <property type="component" value="Unassembled WGS sequence"/>
</dbReference>
<sequence length="342" mass="39783">MTKTLSYENIKFHEIFPQFRDIYNKNISDSSDLTSMKSKILNLCNNLIRFHLKNEQIRDYRLPNSCSGLGLYLYLIKSDISYNVNYKNLACKYFNYKLQEMLNNYECNIKDPKSVYNKMKLYKNQLATDENSFLDICDNEVTSLKDSTFNIFKYFDQLYYFLPLIKNDNDCSQYAGKFNDYVNYLKVYVSENNSIPTLLNNLISEYNKRIQNSDLCANELSLDEIYVTELSVPVASVTASSVNEISEKGNVINNNMAMQNIQITHSGLSIGKLVGIIILSSVVLIMTFILHKYTRNASFIRRGVRRLKKLVNTKGENHNDVMSSSEETYKNRNYNQYKIAYV</sequence>
<accession>A0A1Y1JQK8</accession>
<keyword evidence="3" id="KW-1185">Reference proteome</keyword>
<proteinExistence type="predicted"/>
<reference evidence="3" key="1">
    <citation type="submission" date="2017-04" db="EMBL/GenBank/DDBJ databases">
        <title>Plasmodium gonderi genome.</title>
        <authorList>
            <person name="Arisue N."/>
            <person name="Honma H."/>
            <person name="Kawai S."/>
            <person name="Tougan T."/>
            <person name="Tanabe K."/>
            <person name="Horii T."/>
        </authorList>
    </citation>
    <scope>NUCLEOTIDE SEQUENCE [LARGE SCALE GENOMIC DNA]</scope>
    <source>
        <strain evidence="3">ATCC 30045</strain>
    </source>
</reference>
<evidence type="ECO:0000313" key="3">
    <source>
        <dbReference type="Proteomes" id="UP000195521"/>
    </source>
</evidence>
<dbReference type="OrthoDB" id="10602792at2759"/>
<evidence type="ECO:0000313" key="2">
    <source>
        <dbReference type="EMBL" id="GAW84490.1"/>
    </source>
</evidence>
<organism evidence="2 3">
    <name type="scientific">Plasmodium gonderi</name>
    <dbReference type="NCBI Taxonomy" id="77519"/>
    <lineage>
        <taxon>Eukaryota</taxon>
        <taxon>Sar</taxon>
        <taxon>Alveolata</taxon>
        <taxon>Apicomplexa</taxon>
        <taxon>Aconoidasida</taxon>
        <taxon>Haemosporida</taxon>
        <taxon>Plasmodiidae</taxon>
        <taxon>Plasmodium</taxon>
        <taxon>Plasmodium (Plasmodium)</taxon>
    </lineage>
</organism>
<feature type="transmembrane region" description="Helical" evidence="1">
    <location>
        <begin position="270"/>
        <end position="291"/>
    </location>
</feature>
<evidence type="ECO:0000256" key="1">
    <source>
        <dbReference type="SAM" id="Phobius"/>
    </source>
</evidence>
<dbReference type="EMBL" id="BDQF01000354">
    <property type="protein sequence ID" value="GAW84490.1"/>
    <property type="molecule type" value="Genomic_DNA"/>
</dbReference>
<dbReference type="AlphaFoldDB" id="A0A1Y1JQK8"/>
<keyword evidence="1" id="KW-1133">Transmembrane helix</keyword>
<name>A0A1Y1JQK8_PLAGO</name>
<keyword evidence="1" id="KW-0812">Transmembrane</keyword>
<keyword evidence="1" id="KW-0472">Membrane</keyword>
<comment type="caution">
    <text evidence="2">The sequence shown here is derived from an EMBL/GenBank/DDBJ whole genome shotgun (WGS) entry which is preliminary data.</text>
</comment>